<evidence type="ECO:0000256" key="1">
    <source>
        <dbReference type="ARBA" id="ARBA00022801"/>
    </source>
</evidence>
<accession>A0AA41W778</accession>
<dbReference type="SUPFAM" id="SSF55909">
    <property type="entry name" value="Pentein"/>
    <property type="match status" value="1"/>
</dbReference>
<sequence>MLSSPPPTWLPEWAPQDAVMLTWPHAKTDWAAMLTDVQATFVEIAKAINQYQALLINCHTQHLLDNVRKQLCHAELDMSRVDLLVIPNNDSWARDHGPLSLTGGYLLNAQFNGWGSKYSASLDNDINQHVSDANHFLHPLTNTDFVLEGGSIESDGNGTVMTTTQCLLNPNRNAHLSRDEIESTVLELTQHQRIIWLTHGHLAGDDTDSHIDTLARFMPNNTIVFQGCDDPNDEHFEALNAMKNELSQALNADGKPYTTIELPWPSVKTNAEGQRLPATYANFLIINGAVLLPVYNDAQDQRAINLLAQVMPKHDIIPIRCTSLIQQFGSLHCVTMQLTQGSLKR</sequence>
<keyword evidence="1" id="KW-0378">Hydrolase</keyword>
<comment type="caution">
    <text evidence="2">The sequence shown here is derived from an EMBL/GenBank/DDBJ whole genome shotgun (WGS) entry which is preliminary data.</text>
</comment>
<dbReference type="InterPro" id="IPR007466">
    <property type="entry name" value="Peptidyl-Arg-deiminase_porph"/>
</dbReference>
<evidence type="ECO:0000313" key="3">
    <source>
        <dbReference type="Proteomes" id="UP001165393"/>
    </source>
</evidence>
<evidence type="ECO:0000313" key="2">
    <source>
        <dbReference type="EMBL" id="MCM2679936.1"/>
    </source>
</evidence>
<proteinExistence type="predicted"/>
<reference evidence="2 3" key="1">
    <citation type="journal article" date="2013" name="Antonie Van Leeuwenhoek">
        <title>Echinimonas agarilytica gen. nov., sp. nov., a new gammaproteobacterium isolated from the sea urchin Strongylocentrotus intermedius.</title>
        <authorList>
            <person name="Nedashkovskaya O.I."/>
            <person name="Stenkova A.M."/>
            <person name="Zhukova N.V."/>
            <person name="Van Trappen S."/>
            <person name="Lee J.S."/>
            <person name="Kim S.B."/>
        </authorList>
    </citation>
    <scope>NUCLEOTIDE SEQUENCE [LARGE SCALE GENOMIC DNA]</scope>
    <source>
        <strain evidence="2 3">KMM 6351</strain>
    </source>
</reference>
<dbReference type="EMBL" id="JAMQGP010000003">
    <property type="protein sequence ID" value="MCM2679936.1"/>
    <property type="molecule type" value="Genomic_DNA"/>
</dbReference>
<gene>
    <name evidence="2" type="ORF">NAF29_09690</name>
</gene>
<keyword evidence="3" id="KW-1185">Reference proteome</keyword>
<dbReference type="GO" id="GO:0009446">
    <property type="term" value="P:putrescine biosynthetic process"/>
    <property type="evidence" value="ECO:0007669"/>
    <property type="project" value="InterPro"/>
</dbReference>
<name>A0AA41W778_9GAMM</name>
<dbReference type="PANTHER" id="PTHR31377">
    <property type="entry name" value="AGMATINE DEIMINASE-RELATED"/>
    <property type="match status" value="1"/>
</dbReference>
<dbReference type="Gene3D" id="3.75.10.10">
    <property type="entry name" value="L-arginine/glycine Amidinotransferase, Chain A"/>
    <property type="match status" value="1"/>
</dbReference>
<dbReference type="AlphaFoldDB" id="A0AA41W778"/>
<dbReference type="Pfam" id="PF04371">
    <property type="entry name" value="PAD_porph"/>
    <property type="match status" value="1"/>
</dbReference>
<dbReference type="PANTHER" id="PTHR31377:SF0">
    <property type="entry name" value="AGMATINE DEIMINASE-RELATED"/>
    <property type="match status" value="1"/>
</dbReference>
<dbReference type="Proteomes" id="UP001165393">
    <property type="component" value="Unassembled WGS sequence"/>
</dbReference>
<protein>
    <submittedName>
        <fullName evidence="2">Agmatine deiminase family protein</fullName>
    </submittedName>
</protein>
<organism evidence="2 3">
    <name type="scientific">Echinimonas agarilytica</name>
    <dbReference type="NCBI Taxonomy" id="1215918"/>
    <lineage>
        <taxon>Bacteria</taxon>
        <taxon>Pseudomonadati</taxon>
        <taxon>Pseudomonadota</taxon>
        <taxon>Gammaproteobacteria</taxon>
        <taxon>Alteromonadales</taxon>
        <taxon>Echinimonadaceae</taxon>
        <taxon>Echinimonas</taxon>
    </lineage>
</organism>
<dbReference type="GO" id="GO:0047632">
    <property type="term" value="F:agmatine deiminase activity"/>
    <property type="evidence" value="ECO:0007669"/>
    <property type="project" value="TreeGrafter"/>
</dbReference>
<dbReference type="RefSeq" id="WP_251261346.1">
    <property type="nucleotide sequence ID" value="NZ_JAMQGP010000003.1"/>
</dbReference>
<dbReference type="GO" id="GO:0004668">
    <property type="term" value="F:protein-arginine deiminase activity"/>
    <property type="evidence" value="ECO:0007669"/>
    <property type="project" value="InterPro"/>
</dbReference>